<dbReference type="CDD" id="cd10283">
    <property type="entry name" value="MnuA_DNase1-like"/>
    <property type="match status" value="1"/>
</dbReference>
<accession>A0A5R9G8T0</accession>
<feature type="signal peptide" evidence="2">
    <location>
        <begin position="1"/>
        <end position="27"/>
    </location>
</feature>
<dbReference type="PANTHER" id="PTHR42834">
    <property type="entry name" value="ENDONUCLEASE/EXONUCLEASE/PHOSPHATASE FAMILY PROTEIN (AFU_ORTHOLOGUE AFUA_3G09210)"/>
    <property type="match status" value="1"/>
</dbReference>
<dbReference type="AlphaFoldDB" id="A0A5R9G8T0"/>
<evidence type="ECO:0000259" key="3">
    <source>
        <dbReference type="PROSITE" id="PS51841"/>
    </source>
</evidence>
<dbReference type="PROSITE" id="PS51841">
    <property type="entry name" value="LTD"/>
    <property type="match status" value="1"/>
</dbReference>
<sequence>MKRNKVWARWTSLALAAAVSASPLSPAAVPAANATGAGHLVISEVYGGGGNSGSTWRSDFIELYNPTETAVNVTGWTVQYASSSGSFSLASNMYVELSGIVAPHGYYLVKAADGSGGTVSLPAPDDEGGIAMAAGSGKVALVSNGEAITGKDDPDVVDFVGYGGAGAYEGSGGTPTPSSSVSAQRKSDAAGYVPGQGNGFDTNDNRADFFTAAPTPRNAASPAEPPLGDDVVAGVTATPAPGAVERGTEVALSSATVTAAVYYSVYAPDGTPIVTDALYAGPIPITQATTIEAYAQKGDVRSEVRTFAYDLIETLSIAEARALPANAAATIEGVVTYKESAGGQNNLYVQDETAGIVVRGANLTPNPGDRIRVSGTMTDYFGLAQLQTAAGQSTVLTPQAGVPAPTVVDSRGFAEPNEARLVKLESATIGAGNEFNEYTIQDEYGTAIVKSGWIESGKTYDQIVGVLTYSFGNYMLLPRNRFDVIEKTFSVIAETPPGIVPPGTGIALFSPQPGAAVYYTTDGSAPTPETGTPYAGPIVVGDDDELTIRAIAAVDGMASDVYTFHYVKQQTYEGLAIHDVQSAGHVSPFAGHKVNDLEGIVTQRVGTGKFYMQTVPGQEDGDVRTSEAILVYSSYSVAPGDRVLVDGTVEERKEEGYDDANDLLTTAIGSAFVSRTSRGNELPAPVALERDRVIPKSIVDNDGMTVFDPEEDALDFYESLESMRLELRDARVVGPLHFEIPVVLGDQPGETMTPNGGILLAGEDINPQRVLVKKEVDGYKTGDRFLAPIVGVLGYDYSNFKVIPEGNLPAAEKGAATRERTSIVFDEDKLTIAGFNIENFWDNPSAAGAEKKRKIASAIVEHLNAPDIIGLIEVQDNNGQTDDGTTDASKSYEALIASVAAAGGPTYAYTDIAPENNRDGGATGGNIRVGYLYNPDRVTLTEKPRGDATTAVAYDKKNGLSHNPGRIAPTNDAFDSSRKPLAAEFEFKGERVIVVNNHFNSKGGDEAPFGAIQPLPPILASETQRQTIANVVNDFVAGVLKEDHKANVVLLGDFNDFQFSKTLEILKGDELVNLVDLLPLPERYSYVYQGNSQTLDHVLVTERLAPATTLDIVHINADFSERDGRVSDHDPLLVQLDLFARGVGNGAGQGYGNGKGTKK</sequence>
<dbReference type="InterPro" id="IPR036415">
    <property type="entry name" value="Lamin_tail_dom_sf"/>
</dbReference>
<dbReference type="SUPFAM" id="SSF74853">
    <property type="entry name" value="Lamin A/C globular tail domain"/>
    <property type="match status" value="1"/>
</dbReference>
<dbReference type="InterPro" id="IPR036691">
    <property type="entry name" value="Endo/exonu/phosph_ase_sf"/>
</dbReference>
<organism evidence="4 5">
    <name type="scientific">Paenibacillus antri</name>
    <dbReference type="NCBI Taxonomy" id="2582848"/>
    <lineage>
        <taxon>Bacteria</taxon>
        <taxon>Bacillati</taxon>
        <taxon>Bacillota</taxon>
        <taxon>Bacilli</taxon>
        <taxon>Bacillales</taxon>
        <taxon>Paenibacillaceae</taxon>
        <taxon>Paenibacillus</taxon>
    </lineage>
</organism>
<evidence type="ECO:0000256" key="2">
    <source>
        <dbReference type="SAM" id="SignalP"/>
    </source>
</evidence>
<evidence type="ECO:0000313" key="4">
    <source>
        <dbReference type="EMBL" id="TLS52131.1"/>
    </source>
</evidence>
<feature type="domain" description="LTD" evidence="3">
    <location>
        <begin position="28"/>
        <end position="164"/>
    </location>
</feature>
<keyword evidence="2" id="KW-0732">Signal</keyword>
<dbReference type="GO" id="GO:0003824">
    <property type="term" value="F:catalytic activity"/>
    <property type="evidence" value="ECO:0007669"/>
    <property type="project" value="InterPro"/>
</dbReference>
<keyword evidence="5" id="KW-1185">Reference proteome</keyword>
<proteinExistence type="predicted"/>
<dbReference type="OrthoDB" id="9801679at2"/>
<protein>
    <recommendedName>
        <fullName evidence="3">LTD domain-containing protein</fullName>
    </recommendedName>
</protein>
<dbReference type="Pfam" id="PF03372">
    <property type="entry name" value="Exo_endo_phos"/>
    <property type="match status" value="1"/>
</dbReference>
<dbReference type="InterPro" id="IPR001322">
    <property type="entry name" value="Lamin_tail_dom"/>
</dbReference>
<dbReference type="Pfam" id="PF00932">
    <property type="entry name" value="LTD"/>
    <property type="match status" value="1"/>
</dbReference>
<dbReference type="InterPro" id="IPR005135">
    <property type="entry name" value="Endo/exonuclease/phosphatase"/>
</dbReference>
<dbReference type="Pfam" id="PF13290">
    <property type="entry name" value="CHB_HEX_C_1"/>
    <property type="match status" value="2"/>
</dbReference>
<evidence type="ECO:0000313" key="5">
    <source>
        <dbReference type="Proteomes" id="UP000309676"/>
    </source>
</evidence>
<dbReference type="SUPFAM" id="SSF56219">
    <property type="entry name" value="DNase I-like"/>
    <property type="match status" value="1"/>
</dbReference>
<dbReference type="InterPro" id="IPR059177">
    <property type="entry name" value="GH29D-like_dom"/>
</dbReference>
<evidence type="ECO:0000256" key="1">
    <source>
        <dbReference type="SAM" id="MobiDB-lite"/>
    </source>
</evidence>
<dbReference type="CDD" id="cd04486">
    <property type="entry name" value="YhcR_OBF_like"/>
    <property type="match status" value="2"/>
</dbReference>
<dbReference type="Gene3D" id="3.60.10.10">
    <property type="entry name" value="Endonuclease/exonuclease/phosphatase"/>
    <property type="match status" value="1"/>
</dbReference>
<gene>
    <name evidence="4" type="ORF">FE782_12280</name>
</gene>
<feature type="region of interest" description="Disordered" evidence="1">
    <location>
        <begin position="168"/>
        <end position="203"/>
    </location>
</feature>
<dbReference type="PANTHER" id="PTHR42834:SF1">
    <property type="entry name" value="ENDONUCLEASE_EXONUCLEASE_PHOSPHATASE FAMILY PROTEIN (AFU_ORTHOLOGUE AFUA_3G09210)"/>
    <property type="match status" value="1"/>
</dbReference>
<reference evidence="4 5" key="1">
    <citation type="submission" date="2019-05" db="EMBL/GenBank/DDBJ databases">
        <authorList>
            <person name="Narsing Rao M.P."/>
            <person name="Li W.J."/>
        </authorList>
    </citation>
    <scope>NUCLEOTIDE SEQUENCE [LARGE SCALE GENOMIC DNA]</scope>
    <source>
        <strain evidence="4 5">SYSU_K30003</strain>
    </source>
</reference>
<name>A0A5R9G8T0_9BACL</name>
<comment type="caution">
    <text evidence="4">The sequence shown here is derived from an EMBL/GenBank/DDBJ whole genome shotgun (WGS) entry which is preliminary data.</text>
</comment>
<dbReference type="EMBL" id="VCIW01000006">
    <property type="protein sequence ID" value="TLS52131.1"/>
    <property type="molecule type" value="Genomic_DNA"/>
</dbReference>
<feature type="chain" id="PRO_5038430180" description="LTD domain-containing protein" evidence="2">
    <location>
        <begin position="28"/>
        <end position="1159"/>
    </location>
</feature>
<dbReference type="Proteomes" id="UP000309676">
    <property type="component" value="Unassembled WGS sequence"/>
</dbReference>
<dbReference type="RefSeq" id="WP_138194375.1">
    <property type="nucleotide sequence ID" value="NZ_VCIW01000006.1"/>
</dbReference>